<keyword evidence="2" id="KW-0863">Zinc-finger</keyword>
<feature type="domain" description="AIPP2-like SPOC-like" evidence="6">
    <location>
        <begin position="544"/>
        <end position="643"/>
    </location>
</feature>
<name>A0AAF0RAB9_SOLVR</name>
<evidence type="ECO:0000313" key="8">
    <source>
        <dbReference type="Proteomes" id="UP001234989"/>
    </source>
</evidence>
<evidence type="ECO:0000256" key="5">
    <source>
        <dbReference type="ARBA" id="ARBA00023163"/>
    </source>
</evidence>
<dbReference type="Pfam" id="PF23121">
    <property type="entry name" value="SPOC_AIPP2"/>
    <property type="match status" value="2"/>
</dbReference>
<keyword evidence="4" id="KW-0805">Transcription regulation</keyword>
<dbReference type="GO" id="GO:0008270">
    <property type="term" value="F:zinc ion binding"/>
    <property type="evidence" value="ECO:0007669"/>
    <property type="project" value="UniProtKB-KW"/>
</dbReference>
<dbReference type="GO" id="GO:0034244">
    <property type="term" value="P:negative regulation of transcription elongation by RNA polymerase II"/>
    <property type="evidence" value="ECO:0007669"/>
    <property type="project" value="InterPro"/>
</dbReference>
<evidence type="ECO:0000256" key="3">
    <source>
        <dbReference type="ARBA" id="ARBA00022833"/>
    </source>
</evidence>
<dbReference type="PANTHER" id="PTHR33304">
    <property type="match status" value="1"/>
</dbReference>
<organism evidence="7 8">
    <name type="scientific">Solanum verrucosum</name>
    <dbReference type="NCBI Taxonomy" id="315347"/>
    <lineage>
        <taxon>Eukaryota</taxon>
        <taxon>Viridiplantae</taxon>
        <taxon>Streptophyta</taxon>
        <taxon>Embryophyta</taxon>
        <taxon>Tracheophyta</taxon>
        <taxon>Spermatophyta</taxon>
        <taxon>Magnoliopsida</taxon>
        <taxon>eudicotyledons</taxon>
        <taxon>Gunneridae</taxon>
        <taxon>Pentapetalae</taxon>
        <taxon>asterids</taxon>
        <taxon>lamiids</taxon>
        <taxon>Solanales</taxon>
        <taxon>Solanaceae</taxon>
        <taxon>Solanoideae</taxon>
        <taxon>Solaneae</taxon>
        <taxon>Solanum</taxon>
    </lineage>
</organism>
<dbReference type="AlphaFoldDB" id="A0AAF0RAB9"/>
<proteinExistence type="predicted"/>
<evidence type="ECO:0000256" key="1">
    <source>
        <dbReference type="ARBA" id="ARBA00022723"/>
    </source>
</evidence>
<reference evidence="7" key="1">
    <citation type="submission" date="2023-08" db="EMBL/GenBank/DDBJ databases">
        <title>A de novo genome assembly of Solanum verrucosum Schlechtendal, a Mexican diploid species geographically isolated from the other diploid A-genome species in potato relatives.</title>
        <authorList>
            <person name="Hosaka K."/>
        </authorList>
    </citation>
    <scope>NUCLEOTIDE SEQUENCE</scope>
    <source>
        <tissue evidence="7">Young leaves</tissue>
    </source>
</reference>
<protein>
    <recommendedName>
        <fullName evidence="6">AIPP2-like SPOC-like domain-containing protein</fullName>
    </recommendedName>
</protein>
<evidence type="ECO:0000259" key="6">
    <source>
        <dbReference type="Pfam" id="PF23121"/>
    </source>
</evidence>
<dbReference type="Proteomes" id="UP001234989">
    <property type="component" value="Chromosome 6"/>
</dbReference>
<keyword evidence="1" id="KW-0479">Metal-binding</keyword>
<dbReference type="InterPro" id="IPR056280">
    <property type="entry name" value="AIPP2-like_SPOC"/>
</dbReference>
<dbReference type="InterPro" id="IPR032675">
    <property type="entry name" value="LRR_dom_sf"/>
</dbReference>
<keyword evidence="5" id="KW-0804">Transcription</keyword>
<evidence type="ECO:0000256" key="4">
    <source>
        <dbReference type="ARBA" id="ARBA00023015"/>
    </source>
</evidence>
<sequence length="852" mass="95884">MLLSCGENGKRICVTTAFENFEQRNHSSTEIFIDKFLFEVFKRLPSETSAYACVSKRWLTLLSSVHKDEITESKRYLARSLVGRKVTVSRLAAIAIRTSKHGGLAKISIRGNNVCRGVTDVGFKDISRGFPTLRELSLWNVSSVGDESLSEIVHGCHLLEKLDLFQCPRNRVHYTPNFYCKPHPRGASELVWMPRNLNKGPGGSTCLEHRSPNAVNESRMMNSSRTHTCEPTLVPSRKYCMLGYYVDAPVDWCCEECDIGKGIMSSSSGPEIVHCEGSKLHASEKICQSIMQPKKHSKFPSRHHFNWEKEVRTGKMRYLPVEEALGLSSSTKKYGSPLIDTVSSRVVSTKSMATMTRGIFRKPRAQISNSFREKRKMQLPLGSTGYTKPQNLQIAENTEHSEKIVQLSKGPNGSTSLEHRSPDVVNKSRMMNSSMTHPCDHALVPSQKGSSVILGALEFVPGMLISCIKAHPCNTPSDHGPCWWTVVHRCNPSPASSENWLSLDSRTDPRSVDQTTVQVLSIQITLRSIPDLQFSRISCSGRDNPPSRARRKVYEFSGLFRDTLKFELVPRGDIWESLFNNHIPSKEDIGLYFFASEKERSERYIALVKFMRSKDLVMRTLINDVELHILASATMCTDSQKKKCEICGDIDFDKAITTCYKCNNVDVHRYCMLGCCVDAPMDWCCEESDIRKGIMSTSSGLENVHYEGSKLHAFEKICQSIVQPKKHSKYPRAYRINGEKKPIFLGPGGSTSLERMSPDDLNKSRMMNLSMTHPCDPSLVLSRKGSSDILGALEFVHGILNGCIQAHPPSRVRRKVYEFSGHLPDTLKFELVPHGDTWESLFNNHIPSKEDI</sequence>
<evidence type="ECO:0000256" key="2">
    <source>
        <dbReference type="ARBA" id="ARBA00022771"/>
    </source>
</evidence>
<keyword evidence="3" id="KW-0862">Zinc</keyword>
<dbReference type="SUPFAM" id="SSF52047">
    <property type="entry name" value="RNI-like"/>
    <property type="match status" value="1"/>
</dbReference>
<dbReference type="GO" id="GO:0140566">
    <property type="term" value="F:histone reader activity"/>
    <property type="evidence" value="ECO:0007669"/>
    <property type="project" value="InterPro"/>
</dbReference>
<dbReference type="Gene3D" id="3.80.10.10">
    <property type="entry name" value="Ribonuclease Inhibitor"/>
    <property type="match status" value="1"/>
</dbReference>
<dbReference type="PANTHER" id="PTHR33304:SF36">
    <property type="entry name" value="GB|AAF26970.1-RELATED"/>
    <property type="match status" value="1"/>
</dbReference>
<accession>A0AAF0RAB9</accession>
<keyword evidence="8" id="KW-1185">Reference proteome</keyword>
<dbReference type="InterPro" id="IPR049914">
    <property type="entry name" value="PHD1-3/5-6"/>
</dbReference>
<feature type="domain" description="AIPP2-like SPOC-like" evidence="6">
    <location>
        <begin position="800"/>
        <end position="852"/>
    </location>
</feature>
<evidence type="ECO:0000313" key="7">
    <source>
        <dbReference type="EMBL" id="WMV34676.1"/>
    </source>
</evidence>
<dbReference type="EMBL" id="CP133617">
    <property type="protein sequence ID" value="WMV34676.1"/>
    <property type="molecule type" value="Genomic_DNA"/>
</dbReference>
<gene>
    <name evidence="7" type="ORF">MTR67_028061</name>
</gene>